<feature type="domain" description="Gfo/Idh/MocA-like oxidoreductase bacterial type C-terminal" evidence="3">
    <location>
        <begin position="211"/>
        <end position="449"/>
    </location>
</feature>
<keyword evidence="5" id="KW-1185">Reference proteome</keyword>
<dbReference type="InterPro" id="IPR006311">
    <property type="entry name" value="TAT_signal"/>
</dbReference>
<gene>
    <name evidence="4" type="ORF">FEM55_15095</name>
</gene>
<reference evidence="4 5" key="1">
    <citation type="submission" date="2019-05" db="EMBL/GenBank/DDBJ databases">
        <authorList>
            <person name="Qu J.-H."/>
        </authorList>
    </citation>
    <scope>NUCLEOTIDE SEQUENCE [LARGE SCALE GENOMIC DNA]</scope>
    <source>
        <strain evidence="4 5">Z12</strain>
    </source>
</reference>
<name>A0A5R9KBC6_9BACT</name>
<feature type="chain" id="PRO_5024326499" evidence="1">
    <location>
        <begin position="22"/>
        <end position="458"/>
    </location>
</feature>
<dbReference type="Pfam" id="PF01408">
    <property type="entry name" value="GFO_IDH_MocA"/>
    <property type="match status" value="1"/>
</dbReference>
<sequence length="458" mass="50990">MNMNRRAFIRNAAGTATSAMAFPTLIPASALGKNGFVNPSDRINLAFIGAGNQAENDVKGFLPDKRVQVTTICDVNRKSTGYWDGKMGGREYLMELVDDFYTRENGKTYKATKGSLDFREVTDRKDIDAVAVLTPDHWHSIPVLMAAKAGKHMYCQKPLSLTISEGRAMSDAVKKYGVVFQTGSQQRSGPEFLRTCELVRNGRIGKLEKVVCGLPGGTPDFGKTGQLTAPTAVPKDFDYQTWLGPAPEAPYCPARTHVNFRWNLDYSGGMVTDWGAHHLDIAQWGIGTDHTGPVEVKNARAKWSKDPVWNTAVEFYFECIYENGVQLIVGSDAAQAPRGITFHGSEGQIWVSRGSYKVTPEKIDTTVIGDQETRLYKSDNHYRNFIDCVISKKPTAAPAEIGHRSVTIAHLGNIALLLNQDLKWNPEKETFVENFAANQLRSRVMREPWGELYRKYKV</sequence>
<dbReference type="Proteomes" id="UP000309788">
    <property type="component" value="Unassembled WGS sequence"/>
</dbReference>
<evidence type="ECO:0000313" key="4">
    <source>
        <dbReference type="EMBL" id="TLU92074.1"/>
    </source>
</evidence>
<dbReference type="EMBL" id="VCEI01000025">
    <property type="protein sequence ID" value="TLU92074.1"/>
    <property type="molecule type" value="Genomic_DNA"/>
</dbReference>
<dbReference type="PANTHER" id="PTHR43818">
    <property type="entry name" value="BCDNA.GH03377"/>
    <property type="match status" value="1"/>
</dbReference>
<proteinExistence type="predicted"/>
<organism evidence="4 5">
    <name type="scientific">Dyadobacter sediminis</name>
    <dbReference type="NCBI Taxonomy" id="1493691"/>
    <lineage>
        <taxon>Bacteria</taxon>
        <taxon>Pseudomonadati</taxon>
        <taxon>Bacteroidota</taxon>
        <taxon>Cytophagia</taxon>
        <taxon>Cytophagales</taxon>
        <taxon>Spirosomataceae</taxon>
        <taxon>Dyadobacter</taxon>
    </lineage>
</organism>
<dbReference type="InterPro" id="IPR050463">
    <property type="entry name" value="Gfo/Idh/MocA_oxidrdct_glycsds"/>
</dbReference>
<accession>A0A5R9KBC6</accession>
<feature type="signal peptide" evidence="1">
    <location>
        <begin position="1"/>
        <end position="21"/>
    </location>
</feature>
<dbReference type="InterPro" id="IPR000683">
    <property type="entry name" value="Gfo/Idh/MocA-like_OxRdtase_N"/>
</dbReference>
<dbReference type="SUPFAM" id="SSF51735">
    <property type="entry name" value="NAD(P)-binding Rossmann-fold domains"/>
    <property type="match status" value="1"/>
</dbReference>
<evidence type="ECO:0000259" key="3">
    <source>
        <dbReference type="Pfam" id="PF19051"/>
    </source>
</evidence>
<evidence type="ECO:0000259" key="2">
    <source>
        <dbReference type="Pfam" id="PF01408"/>
    </source>
</evidence>
<dbReference type="OrthoDB" id="9763611at2"/>
<evidence type="ECO:0000313" key="5">
    <source>
        <dbReference type="Proteomes" id="UP000309788"/>
    </source>
</evidence>
<evidence type="ECO:0000256" key="1">
    <source>
        <dbReference type="SAM" id="SignalP"/>
    </source>
</evidence>
<dbReference type="PROSITE" id="PS51318">
    <property type="entry name" value="TAT"/>
    <property type="match status" value="1"/>
</dbReference>
<dbReference type="InterPro" id="IPR043906">
    <property type="entry name" value="Gfo/Idh/MocA_OxRdtase_bact_C"/>
</dbReference>
<dbReference type="InterPro" id="IPR036291">
    <property type="entry name" value="NAD(P)-bd_dom_sf"/>
</dbReference>
<dbReference type="Pfam" id="PF19051">
    <property type="entry name" value="GFO_IDH_MocA_C2"/>
    <property type="match status" value="1"/>
</dbReference>
<feature type="domain" description="Gfo/Idh/MocA-like oxidoreductase N-terminal" evidence="2">
    <location>
        <begin position="43"/>
        <end position="183"/>
    </location>
</feature>
<comment type="caution">
    <text evidence="4">The sequence shown here is derived from an EMBL/GenBank/DDBJ whole genome shotgun (WGS) entry which is preliminary data.</text>
</comment>
<protein>
    <submittedName>
        <fullName evidence="4">Gfo/Idh/MocA family oxidoreductase</fullName>
    </submittedName>
</protein>
<keyword evidence="1" id="KW-0732">Signal</keyword>
<dbReference type="Gene3D" id="3.40.50.720">
    <property type="entry name" value="NAD(P)-binding Rossmann-like Domain"/>
    <property type="match status" value="1"/>
</dbReference>
<dbReference type="PANTHER" id="PTHR43818:SF5">
    <property type="entry name" value="OXIDOREDUCTASE FAMILY PROTEIN"/>
    <property type="match status" value="1"/>
</dbReference>
<dbReference type="Gene3D" id="3.30.360.10">
    <property type="entry name" value="Dihydrodipicolinate Reductase, domain 2"/>
    <property type="match status" value="1"/>
</dbReference>
<dbReference type="GO" id="GO:0000166">
    <property type="term" value="F:nucleotide binding"/>
    <property type="evidence" value="ECO:0007669"/>
    <property type="project" value="InterPro"/>
</dbReference>
<dbReference type="AlphaFoldDB" id="A0A5R9KBC6"/>
<dbReference type="SUPFAM" id="SSF55347">
    <property type="entry name" value="Glyceraldehyde-3-phosphate dehydrogenase-like, C-terminal domain"/>
    <property type="match status" value="1"/>
</dbReference>